<feature type="binding site" evidence="7 9">
    <location>
        <position position="116"/>
    </location>
    <ligand>
        <name>3-methyl-2-oxobutanoate</name>
        <dbReference type="ChEBI" id="CHEBI:11851"/>
    </ligand>
</feature>
<comment type="subcellular location">
    <subcellularLocation>
        <location evidence="7">Cytoplasm</location>
    </subcellularLocation>
</comment>
<dbReference type="EMBL" id="FYEK01000072">
    <property type="protein sequence ID" value="SNB74040.1"/>
    <property type="molecule type" value="Genomic_DNA"/>
</dbReference>
<dbReference type="CDD" id="cd06557">
    <property type="entry name" value="KPHMT-like"/>
    <property type="match status" value="1"/>
</dbReference>
<dbReference type="InterPro" id="IPR015813">
    <property type="entry name" value="Pyrv/PenolPyrv_kinase-like_dom"/>
</dbReference>
<dbReference type="SUPFAM" id="SSF51621">
    <property type="entry name" value="Phosphoenolpyruvate/pyruvate domain"/>
    <property type="match status" value="1"/>
</dbReference>
<dbReference type="OrthoDB" id="9781789at2"/>
<keyword evidence="7 10" id="KW-0479">Metal-binding</keyword>
<dbReference type="GO" id="GO:0008168">
    <property type="term" value="F:methyltransferase activity"/>
    <property type="evidence" value="ECO:0007669"/>
    <property type="project" value="UniProtKB-KW"/>
</dbReference>
<dbReference type="Proteomes" id="UP000197025">
    <property type="component" value="Unassembled WGS sequence"/>
</dbReference>
<comment type="subunit">
    <text evidence="3 7">Homodecamer; pentamer of dimers.</text>
</comment>
<evidence type="ECO:0000256" key="5">
    <source>
        <dbReference type="ARBA" id="ARBA00022679"/>
    </source>
</evidence>
<dbReference type="HAMAP" id="MF_00156">
    <property type="entry name" value="PanB"/>
    <property type="match status" value="1"/>
</dbReference>
<dbReference type="NCBIfam" id="TIGR00222">
    <property type="entry name" value="panB"/>
    <property type="match status" value="1"/>
</dbReference>
<comment type="pathway">
    <text evidence="1 7">Cofactor biosynthesis; (R)-pantothenate biosynthesis; (R)-pantoate from 3-methyl-2-oxobutanoate: step 1/2.</text>
</comment>
<dbReference type="AlphaFoldDB" id="A0A212RNA2"/>
<dbReference type="GO" id="GO:0032259">
    <property type="term" value="P:methylation"/>
    <property type="evidence" value="ECO:0007669"/>
    <property type="project" value="UniProtKB-KW"/>
</dbReference>
<keyword evidence="4 7" id="KW-0566">Pantothenate biosynthesis</keyword>
<protein>
    <recommendedName>
        <fullName evidence="7">3-methyl-2-oxobutanoate hydroxymethyltransferase</fullName>
        <ecNumber evidence="7">2.1.2.11</ecNumber>
    </recommendedName>
    <alternativeName>
        <fullName evidence="7">Ketopantoate hydroxymethyltransferase</fullName>
        <shortName evidence="7">KPHMT</shortName>
    </alternativeName>
</protein>
<feature type="binding site" evidence="7 10">
    <location>
        <position position="118"/>
    </location>
    <ligand>
        <name>Mg(2+)</name>
        <dbReference type="ChEBI" id="CHEBI:18420"/>
    </ligand>
</feature>
<dbReference type="UniPathway" id="UPA00028">
    <property type="reaction ID" value="UER00003"/>
</dbReference>
<gene>
    <name evidence="7" type="primary">panB</name>
    <name evidence="11" type="ORF">SAMN02746019_00017270</name>
</gene>
<dbReference type="Gene3D" id="3.20.20.60">
    <property type="entry name" value="Phosphoenolpyruvate-binding domains"/>
    <property type="match status" value="1"/>
</dbReference>
<dbReference type="InterPro" id="IPR040442">
    <property type="entry name" value="Pyrv_kinase-like_dom_sf"/>
</dbReference>
<keyword evidence="12" id="KW-1185">Reference proteome</keyword>
<dbReference type="FunCoup" id="A0A212RNA2">
    <property type="interactions" value="336"/>
</dbReference>
<proteinExistence type="inferred from homology"/>
<comment type="catalytic activity">
    <reaction evidence="7">
        <text>(6R)-5,10-methylene-5,6,7,8-tetrahydrofolate + 3-methyl-2-oxobutanoate + H2O = 2-dehydropantoate + (6S)-5,6,7,8-tetrahydrofolate</text>
        <dbReference type="Rhea" id="RHEA:11824"/>
        <dbReference type="ChEBI" id="CHEBI:11561"/>
        <dbReference type="ChEBI" id="CHEBI:11851"/>
        <dbReference type="ChEBI" id="CHEBI:15377"/>
        <dbReference type="ChEBI" id="CHEBI:15636"/>
        <dbReference type="ChEBI" id="CHEBI:57453"/>
        <dbReference type="EC" id="2.1.2.11"/>
    </reaction>
</comment>
<sequence>MERKKVTVHTLQARKAARQPITMITAYDYPTALAVDRAGVDVILVGDSLGMVVLGYPNTLPVTMEEMLHHAKAVARAHPSALLVGDLPFMAYQADIAEAVRNAGRFLKEAGMDAVKLEGGREMAPTVEAIVRAGIPVMGHIGFTPQSLHRLGGYRVQGRTAVDARRLLEDALALEAAGCFAIVLEMVPEPVAAAITERLRIPTIGIGAGAACDGQVLVLHDLIGLFDRFTPRFAKKYADLHQEIVRAVQAYCEDVRSRRFPGPEHTFSMDPEELAAFQAMLEALPAPAPVAEAR</sequence>
<comment type="similarity">
    <text evidence="2 7">Belongs to the PanB family.</text>
</comment>
<dbReference type="Pfam" id="PF02548">
    <property type="entry name" value="Pantoate_transf"/>
    <property type="match status" value="1"/>
</dbReference>
<evidence type="ECO:0000256" key="7">
    <source>
        <dbReference type="HAMAP-Rule" id="MF_00156"/>
    </source>
</evidence>
<evidence type="ECO:0000313" key="11">
    <source>
        <dbReference type="EMBL" id="SNB74040.1"/>
    </source>
</evidence>
<dbReference type="GO" id="GO:0015940">
    <property type="term" value="P:pantothenate biosynthetic process"/>
    <property type="evidence" value="ECO:0007669"/>
    <property type="project" value="UniProtKB-UniRule"/>
</dbReference>
<dbReference type="PIRSF" id="PIRSF000388">
    <property type="entry name" value="Pantoate_hydroxy_MeTrfase"/>
    <property type="match status" value="1"/>
</dbReference>
<reference evidence="12" key="1">
    <citation type="submission" date="2017-06" db="EMBL/GenBank/DDBJ databases">
        <authorList>
            <person name="Varghese N."/>
            <person name="Submissions S."/>
        </authorList>
    </citation>
    <scope>NUCLEOTIDE SEQUENCE [LARGE SCALE GENOMIC DNA]</scope>
    <source>
        <strain evidence="12">JAD2</strain>
    </source>
</reference>
<keyword evidence="7" id="KW-0963">Cytoplasm</keyword>
<evidence type="ECO:0000256" key="10">
    <source>
        <dbReference type="PIRSR" id="PIRSR000388-3"/>
    </source>
</evidence>
<dbReference type="PANTHER" id="PTHR20881:SF0">
    <property type="entry name" value="3-METHYL-2-OXOBUTANOATE HYDROXYMETHYLTRANSFERASE"/>
    <property type="match status" value="1"/>
</dbReference>
<evidence type="ECO:0000256" key="8">
    <source>
        <dbReference type="PIRSR" id="PIRSR000388-1"/>
    </source>
</evidence>
<feature type="binding site" evidence="7 9">
    <location>
        <begin position="47"/>
        <end position="48"/>
    </location>
    <ligand>
        <name>3-methyl-2-oxobutanoate</name>
        <dbReference type="ChEBI" id="CHEBI:11851"/>
    </ligand>
</feature>
<dbReference type="InterPro" id="IPR003700">
    <property type="entry name" value="Pantoate_hydroxy_MeTrfase"/>
</dbReference>
<feature type="binding site" evidence="7 10">
    <location>
        <position position="47"/>
    </location>
    <ligand>
        <name>Mg(2+)</name>
        <dbReference type="ChEBI" id="CHEBI:18420"/>
    </ligand>
</feature>
<comment type="cofactor">
    <cofactor evidence="7 10">
        <name>Mg(2+)</name>
        <dbReference type="ChEBI" id="CHEBI:18420"/>
    </cofactor>
    <text evidence="7 10">Binds 1 Mg(2+) ion per subunit.</text>
</comment>
<evidence type="ECO:0000256" key="9">
    <source>
        <dbReference type="PIRSR" id="PIRSR000388-2"/>
    </source>
</evidence>
<evidence type="ECO:0000256" key="4">
    <source>
        <dbReference type="ARBA" id="ARBA00022655"/>
    </source>
</evidence>
<feature type="binding site" evidence="7 10">
    <location>
        <position position="86"/>
    </location>
    <ligand>
        <name>Mg(2+)</name>
        <dbReference type="ChEBI" id="CHEBI:18420"/>
    </ligand>
</feature>
<dbReference type="GO" id="GO:0005737">
    <property type="term" value="C:cytoplasm"/>
    <property type="evidence" value="ECO:0007669"/>
    <property type="project" value="UniProtKB-SubCell"/>
</dbReference>
<evidence type="ECO:0000256" key="3">
    <source>
        <dbReference type="ARBA" id="ARBA00011424"/>
    </source>
</evidence>
<dbReference type="FunFam" id="3.20.20.60:FF:000003">
    <property type="entry name" value="3-methyl-2-oxobutanoate hydroxymethyltransferase"/>
    <property type="match status" value="1"/>
</dbReference>
<evidence type="ECO:0000256" key="1">
    <source>
        <dbReference type="ARBA" id="ARBA00005033"/>
    </source>
</evidence>
<dbReference type="GO" id="GO:0000287">
    <property type="term" value="F:magnesium ion binding"/>
    <property type="evidence" value="ECO:0007669"/>
    <property type="project" value="TreeGrafter"/>
</dbReference>
<evidence type="ECO:0000313" key="12">
    <source>
        <dbReference type="Proteomes" id="UP000197025"/>
    </source>
</evidence>
<evidence type="ECO:0000256" key="2">
    <source>
        <dbReference type="ARBA" id="ARBA00008676"/>
    </source>
</evidence>
<dbReference type="EC" id="2.1.2.11" evidence="7"/>
<dbReference type="InParanoid" id="A0A212RNA2"/>
<feature type="active site" description="Proton acceptor" evidence="7 8">
    <location>
        <position position="185"/>
    </location>
</feature>
<keyword evidence="11" id="KW-0489">Methyltransferase</keyword>
<dbReference type="PANTHER" id="PTHR20881">
    <property type="entry name" value="3-METHYL-2-OXOBUTANOATE HYDROXYMETHYLTRANSFERASE"/>
    <property type="match status" value="1"/>
</dbReference>
<evidence type="ECO:0000256" key="6">
    <source>
        <dbReference type="ARBA" id="ARBA00056497"/>
    </source>
</evidence>
<comment type="function">
    <text evidence="6 7">Catalyzes the reversible reaction in which hydroxymethyl group from 5,10-methylenetetrahydrofolate is transferred onto alpha-ketoisovalerate to form ketopantoate.</text>
</comment>
<accession>A0A212RNA2</accession>
<name>A0A212RNA2_9CHLR</name>
<keyword evidence="5 7" id="KW-0808">Transferase</keyword>
<dbReference type="NCBIfam" id="NF001452">
    <property type="entry name" value="PRK00311.1"/>
    <property type="match status" value="1"/>
</dbReference>
<dbReference type="GO" id="GO:0003864">
    <property type="term" value="F:3-methyl-2-oxobutanoate hydroxymethyltransferase activity"/>
    <property type="evidence" value="ECO:0007669"/>
    <property type="project" value="UniProtKB-UniRule"/>
</dbReference>
<feature type="binding site" evidence="7 9">
    <location>
        <position position="86"/>
    </location>
    <ligand>
        <name>3-methyl-2-oxobutanoate</name>
        <dbReference type="ChEBI" id="CHEBI:11851"/>
    </ligand>
</feature>
<organism evidence="11 12">
    <name type="scientific">Thermoflexus hugenholtzii JAD2</name>
    <dbReference type="NCBI Taxonomy" id="877466"/>
    <lineage>
        <taxon>Bacteria</taxon>
        <taxon>Bacillati</taxon>
        <taxon>Chloroflexota</taxon>
        <taxon>Thermoflexia</taxon>
        <taxon>Thermoflexales</taxon>
        <taxon>Thermoflexaceae</taxon>
        <taxon>Thermoflexus</taxon>
    </lineage>
</organism>
<keyword evidence="7 10" id="KW-0460">Magnesium</keyword>
<dbReference type="RefSeq" id="WP_088572247.1">
    <property type="nucleotide sequence ID" value="NZ_FYEK01000072.1"/>
</dbReference>